<sequence length="200" mass="20353">MKHLRKIMAAGLLALTLAAATIGGVAVASGVPSGQRVLGQSVVEPVYDADNAGAIGFISTPQHAGLHSDAEAQAPLYLPVYPTGSTVGQLICPHTPVDTCPDHGPGIAGVAQAMEPGVYGAGVIGHDHVAQLRGAGFHVALEPIVVLFTSRAAADEHLTTRAAIDAAITRGDAIAVPLEAAALHGEQVSHRVWNLANPVQ</sequence>
<proteinExistence type="predicted"/>
<evidence type="ECO:0000313" key="1">
    <source>
        <dbReference type="EMBL" id="RNM13953.1"/>
    </source>
</evidence>
<dbReference type="RefSeq" id="WP_123223361.1">
    <property type="nucleotide sequence ID" value="NZ_RJSF01000040.1"/>
</dbReference>
<comment type="caution">
    <text evidence="1">The sequence shown here is derived from an EMBL/GenBank/DDBJ whole genome shotgun (WGS) entry which is preliminary data.</text>
</comment>
<accession>A0A3N0GNA7</accession>
<evidence type="ECO:0000313" key="2">
    <source>
        <dbReference type="Proteomes" id="UP000279994"/>
    </source>
</evidence>
<protein>
    <submittedName>
        <fullName evidence="1">Uncharacterized protein</fullName>
    </submittedName>
</protein>
<dbReference type="EMBL" id="RJSF01000040">
    <property type="protein sequence ID" value="RNM13953.1"/>
    <property type="molecule type" value="Genomic_DNA"/>
</dbReference>
<keyword evidence="2" id="KW-1185">Reference proteome</keyword>
<dbReference type="Proteomes" id="UP000279994">
    <property type="component" value="Unassembled WGS sequence"/>
</dbReference>
<dbReference type="AlphaFoldDB" id="A0A3N0GNA7"/>
<reference evidence="1 2" key="1">
    <citation type="submission" date="2018-11" db="EMBL/GenBank/DDBJ databases">
        <authorList>
            <person name="Li F."/>
        </authorList>
    </citation>
    <scope>NUCLEOTIDE SEQUENCE [LARGE SCALE GENOMIC DNA]</scope>
    <source>
        <strain evidence="1 2">Gsoil 818</strain>
    </source>
</reference>
<gene>
    <name evidence="1" type="ORF">EFL26_13465</name>
</gene>
<organism evidence="1 2">
    <name type="scientific">Nocardioides pocheonensis</name>
    <dbReference type="NCBI Taxonomy" id="661485"/>
    <lineage>
        <taxon>Bacteria</taxon>
        <taxon>Bacillati</taxon>
        <taxon>Actinomycetota</taxon>
        <taxon>Actinomycetes</taxon>
        <taxon>Propionibacteriales</taxon>
        <taxon>Nocardioidaceae</taxon>
        <taxon>Nocardioides</taxon>
    </lineage>
</organism>
<name>A0A3N0GNA7_9ACTN</name>